<feature type="coiled-coil region" evidence="1">
    <location>
        <begin position="239"/>
        <end position="273"/>
    </location>
</feature>
<comment type="caution">
    <text evidence="2">The sequence shown here is derived from an EMBL/GenBank/DDBJ whole genome shotgun (WGS) entry which is preliminary data.</text>
</comment>
<gene>
    <name evidence="2" type="ORF">BOVATA_036520</name>
</gene>
<dbReference type="GO" id="GO:0016460">
    <property type="term" value="C:myosin II complex"/>
    <property type="evidence" value="ECO:0007669"/>
    <property type="project" value="TreeGrafter"/>
</dbReference>
<name>A0A2H6KGR4_9APIC</name>
<evidence type="ECO:0000313" key="2">
    <source>
        <dbReference type="EMBL" id="GBE62159.1"/>
    </source>
</evidence>
<dbReference type="AlphaFoldDB" id="A0A2H6KGR4"/>
<feature type="coiled-coil region" evidence="1">
    <location>
        <begin position="299"/>
        <end position="359"/>
    </location>
</feature>
<keyword evidence="3" id="KW-1185">Reference proteome</keyword>
<dbReference type="GO" id="GO:0051015">
    <property type="term" value="F:actin filament binding"/>
    <property type="evidence" value="ECO:0007669"/>
    <property type="project" value="TreeGrafter"/>
</dbReference>
<feature type="coiled-coil region" evidence="1">
    <location>
        <begin position="463"/>
        <end position="577"/>
    </location>
</feature>
<evidence type="ECO:0000313" key="3">
    <source>
        <dbReference type="Proteomes" id="UP000236319"/>
    </source>
</evidence>
<dbReference type="GO" id="GO:0032982">
    <property type="term" value="C:myosin filament"/>
    <property type="evidence" value="ECO:0007669"/>
    <property type="project" value="TreeGrafter"/>
</dbReference>
<dbReference type="VEuPathDB" id="PiroplasmaDB:BOVATA_036520"/>
<dbReference type="RefSeq" id="XP_028868402.1">
    <property type="nucleotide sequence ID" value="XM_029012569.1"/>
</dbReference>
<feature type="coiled-coil region" evidence="1">
    <location>
        <begin position="401"/>
        <end position="428"/>
    </location>
</feature>
<dbReference type="GeneID" id="39875929"/>
<reference evidence="2 3" key="1">
    <citation type="journal article" date="2017" name="BMC Genomics">
        <title>Whole-genome assembly of Babesia ovata and comparative genomics between closely related pathogens.</title>
        <authorList>
            <person name="Yamagishi J."/>
            <person name="Asada M."/>
            <person name="Hakimi H."/>
            <person name="Tanaka T.Q."/>
            <person name="Sugimoto C."/>
            <person name="Kawazu S."/>
        </authorList>
    </citation>
    <scope>NUCLEOTIDE SEQUENCE [LARGE SCALE GENOMIC DNA]</scope>
    <source>
        <strain evidence="2 3">Miyake</strain>
    </source>
</reference>
<dbReference type="GO" id="GO:0005737">
    <property type="term" value="C:cytoplasm"/>
    <property type="evidence" value="ECO:0007669"/>
    <property type="project" value="TreeGrafter"/>
</dbReference>
<dbReference type="Proteomes" id="UP000236319">
    <property type="component" value="Unassembled WGS sequence"/>
</dbReference>
<dbReference type="PANTHER" id="PTHR45615:SF40">
    <property type="entry name" value="MYOSIN HEAVY CHAIN, NON-MUSCLE"/>
    <property type="match status" value="1"/>
</dbReference>
<protein>
    <submittedName>
        <fullName evidence="2">Viral A-type inclusion protein, putative</fullName>
    </submittedName>
</protein>
<organism evidence="2 3">
    <name type="scientific">Babesia ovata</name>
    <dbReference type="NCBI Taxonomy" id="189622"/>
    <lineage>
        <taxon>Eukaryota</taxon>
        <taxon>Sar</taxon>
        <taxon>Alveolata</taxon>
        <taxon>Apicomplexa</taxon>
        <taxon>Aconoidasida</taxon>
        <taxon>Piroplasmida</taxon>
        <taxon>Babesiidae</taxon>
        <taxon>Babesia</taxon>
    </lineage>
</organism>
<dbReference type="OrthoDB" id="364973at2759"/>
<keyword evidence="1" id="KW-0175">Coiled coil</keyword>
<evidence type="ECO:0000256" key="1">
    <source>
        <dbReference type="SAM" id="Coils"/>
    </source>
</evidence>
<dbReference type="EMBL" id="BDSA01000004">
    <property type="protein sequence ID" value="GBE62159.1"/>
    <property type="molecule type" value="Genomic_DNA"/>
</dbReference>
<dbReference type="PANTHER" id="PTHR45615">
    <property type="entry name" value="MYOSIN HEAVY CHAIN, NON-MUSCLE"/>
    <property type="match status" value="1"/>
</dbReference>
<sequence length="745" mass="84180">MEALLSLYRRTVAADIEDTLQPANAHTLQRMLYESSDVFGHLSKYDNFHQAFGVPPNPCESVCFIRFWRGVEDVVTAPEPVITGSRRLDLQKALFADDALLRSVRHFRDELLKQTSPMSLSAFLSVIDCCSKSSDLTEFWSRVRENSHRTFSEGDIEVANVSDMIFGHLCQRFSYRSQGIGDLRTISTCTAFESDEDSEPVHSSRSFMSSIASCRSTASSEERYRQLLENLDVCLPEIYNRFCERIDELTTQRQQLEAECESREKQLDELRSEFDQGRLELQSRCDHLVESNSMLQRQTESQELELDSYRIQVMNLKRRLDSCDSARLEDEIQTVRSQCANLEKMNVDLRRSLDEAEARCAPTPSDHRDRTDVCVGDDTEYIGPTTLNVSPEDAWHASEERATMLKELQQYRTENAELSKAFEDMVKREKDLSRDLAAALLDNEATAERLKCYVPADSHAAEQQALQSKILSLETEVSSLRELVESLRSEGEIAESERSELLRAKSDLERDIAASRKATEVAETALKLLRQKCSQLEADAAATRDLERQLYEYRSCNSELQAKIDELTNENLVLASRIEDLNAPSTRLSGMTGAIENQAEDACFSLTPRTDTSVGEEPEERKLEVPYTGKIGINPALAETRRLNTMNAMKYGQLSADDANMPLSSVLGKEDYGPLVYRRTFGFQRSMTVLSDDKGIALLRDPRDLGANDSDVTPLSDTETFDVLQSAASYLSETFNFGLKSARKV</sequence>
<accession>A0A2H6KGR4</accession>
<proteinExistence type="predicted"/>
<dbReference type="GO" id="GO:0000146">
    <property type="term" value="F:microfilament motor activity"/>
    <property type="evidence" value="ECO:0007669"/>
    <property type="project" value="TreeGrafter"/>
</dbReference>
<dbReference type="Gene3D" id="1.10.287.1490">
    <property type="match status" value="1"/>
</dbReference>